<organism evidence="1 2">
    <name type="scientific">Solanum commersonii</name>
    <name type="common">Commerson's wild potato</name>
    <name type="synonym">Commerson's nightshade</name>
    <dbReference type="NCBI Taxonomy" id="4109"/>
    <lineage>
        <taxon>Eukaryota</taxon>
        <taxon>Viridiplantae</taxon>
        <taxon>Streptophyta</taxon>
        <taxon>Embryophyta</taxon>
        <taxon>Tracheophyta</taxon>
        <taxon>Spermatophyta</taxon>
        <taxon>Magnoliopsida</taxon>
        <taxon>eudicotyledons</taxon>
        <taxon>Gunneridae</taxon>
        <taxon>Pentapetalae</taxon>
        <taxon>asterids</taxon>
        <taxon>lamiids</taxon>
        <taxon>Solanales</taxon>
        <taxon>Solanaceae</taxon>
        <taxon>Solanoideae</taxon>
        <taxon>Solaneae</taxon>
        <taxon>Solanum</taxon>
    </lineage>
</organism>
<reference evidence="1 2" key="1">
    <citation type="submission" date="2020-09" db="EMBL/GenBank/DDBJ databases">
        <title>De no assembly of potato wild relative species, Solanum commersonii.</title>
        <authorList>
            <person name="Cho K."/>
        </authorList>
    </citation>
    <scope>NUCLEOTIDE SEQUENCE [LARGE SCALE GENOMIC DNA]</scope>
    <source>
        <strain evidence="1">LZ3.2</strain>
        <tissue evidence="1">Leaf</tissue>
    </source>
</reference>
<evidence type="ECO:0000313" key="2">
    <source>
        <dbReference type="Proteomes" id="UP000824120"/>
    </source>
</evidence>
<name>A0A9J5Z8U6_SOLCO</name>
<comment type="caution">
    <text evidence="1">The sequence shown here is derived from an EMBL/GenBank/DDBJ whole genome shotgun (WGS) entry which is preliminary data.</text>
</comment>
<evidence type="ECO:0000313" key="1">
    <source>
        <dbReference type="EMBL" id="KAG5609082.1"/>
    </source>
</evidence>
<dbReference type="AlphaFoldDB" id="A0A9J5Z8U6"/>
<dbReference type="Proteomes" id="UP000824120">
    <property type="component" value="Chromosome 4"/>
</dbReference>
<protein>
    <submittedName>
        <fullName evidence="1">Uncharacterized protein</fullName>
    </submittedName>
</protein>
<sequence>MRESKNCLQLTATVTDVDLKDIISHVLLFLYNLSCRILSSSAAIITRRFRFGKLSLLASQCSRFSLLSNNNFMLLNLSSSLNLHSSFERDVLQSLRLLRVVLDIFLLFPFQFLLTQEDDHVLVQTPYNKVTSNRFLNSKASSHEGYKYMHALLPRFP</sequence>
<dbReference type="EMBL" id="JACXVP010000004">
    <property type="protein sequence ID" value="KAG5609082.1"/>
    <property type="molecule type" value="Genomic_DNA"/>
</dbReference>
<accession>A0A9J5Z8U6</accession>
<keyword evidence="2" id="KW-1185">Reference proteome</keyword>
<gene>
    <name evidence="1" type="ORF">H5410_020363</name>
</gene>
<proteinExistence type="predicted"/>